<accession>A0A429Y6A4</accession>
<evidence type="ECO:0000256" key="1">
    <source>
        <dbReference type="SAM" id="Phobius"/>
    </source>
</evidence>
<gene>
    <name evidence="2" type="ORF">D4T97_000325</name>
</gene>
<dbReference type="RefSeq" id="WP_126046557.1">
    <property type="nucleotide sequence ID" value="NZ_QYTV02000001.1"/>
</dbReference>
<dbReference type="OrthoDB" id="2938574at2"/>
<comment type="caution">
    <text evidence="2">The sequence shown here is derived from an EMBL/GenBank/DDBJ whole genome shotgun (WGS) entry which is preliminary data.</text>
</comment>
<feature type="transmembrane region" description="Helical" evidence="1">
    <location>
        <begin position="13"/>
        <end position="33"/>
    </location>
</feature>
<evidence type="ECO:0000313" key="3">
    <source>
        <dbReference type="Proteomes" id="UP000287156"/>
    </source>
</evidence>
<name>A0A429Y6A4_9BACI</name>
<dbReference type="EMBL" id="QYTV02000001">
    <property type="protein sequence ID" value="RST76987.1"/>
    <property type="molecule type" value="Genomic_DNA"/>
</dbReference>
<dbReference type="AlphaFoldDB" id="A0A429Y6A4"/>
<keyword evidence="1" id="KW-1133">Transmembrane helix</keyword>
<evidence type="ECO:0000313" key="2">
    <source>
        <dbReference type="EMBL" id="RST76987.1"/>
    </source>
</evidence>
<keyword evidence="3" id="KW-1185">Reference proteome</keyword>
<reference evidence="2" key="1">
    <citation type="submission" date="2018-12" db="EMBL/GenBank/DDBJ databases">
        <authorList>
            <person name="Sun L."/>
            <person name="Chen Z."/>
        </authorList>
    </citation>
    <scope>NUCLEOTIDE SEQUENCE [LARGE SCALE GENOMIC DNA]</scope>
    <source>
        <strain evidence="2">3-2-2</strain>
    </source>
</reference>
<keyword evidence="1" id="KW-0472">Membrane</keyword>
<protein>
    <submittedName>
        <fullName evidence="2">Uncharacterized protein</fullName>
    </submittedName>
</protein>
<keyword evidence="1" id="KW-0812">Transmembrane</keyword>
<dbReference type="Proteomes" id="UP000287156">
    <property type="component" value="Unassembled WGS sequence"/>
</dbReference>
<sequence>MIELILQDSFAEWVIPLTLVIMWIFSLVIISLCHPVRAQKQYHYSSKDYLFNIPIVSDGLAPGIGLLLIKTVRRKVCPDDTEGHVHLLFK</sequence>
<proteinExistence type="predicted"/>
<organism evidence="2 3">
    <name type="scientific">Siminovitchia acidinfaciens</name>
    <dbReference type="NCBI Taxonomy" id="2321395"/>
    <lineage>
        <taxon>Bacteria</taxon>
        <taxon>Bacillati</taxon>
        <taxon>Bacillota</taxon>
        <taxon>Bacilli</taxon>
        <taxon>Bacillales</taxon>
        <taxon>Bacillaceae</taxon>
        <taxon>Siminovitchia</taxon>
    </lineage>
</organism>